<organism evidence="2 3">
    <name type="scientific">Mycena alexandri</name>
    <dbReference type="NCBI Taxonomy" id="1745969"/>
    <lineage>
        <taxon>Eukaryota</taxon>
        <taxon>Fungi</taxon>
        <taxon>Dikarya</taxon>
        <taxon>Basidiomycota</taxon>
        <taxon>Agaricomycotina</taxon>
        <taxon>Agaricomycetes</taxon>
        <taxon>Agaricomycetidae</taxon>
        <taxon>Agaricales</taxon>
        <taxon>Marasmiineae</taxon>
        <taxon>Mycenaceae</taxon>
        <taxon>Mycena</taxon>
    </lineage>
</organism>
<evidence type="ECO:0000313" key="2">
    <source>
        <dbReference type="EMBL" id="KAJ7034600.1"/>
    </source>
</evidence>
<accession>A0AAD6SXH2</accession>
<reference evidence="2" key="1">
    <citation type="submission" date="2023-03" db="EMBL/GenBank/DDBJ databases">
        <title>Massive genome expansion in bonnet fungi (Mycena s.s.) driven by repeated elements and novel gene families across ecological guilds.</title>
        <authorList>
            <consortium name="Lawrence Berkeley National Laboratory"/>
            <person name="Harder C.B."/>
            <person name="Miyauchi S."/>
            <person name="Viragh M."/>
            <person name="Kuo A."/>
            <person name="Thoen E."/>
            <person name="Andreopoulos B."/>
            <person name="Lu D."/>
            <person name="Skrede I."/>
            <person name="Drula E."/>
            <person name="Henrissat B."/>
            <person name="Morin E."/>
            <person name="Kohler A."/>
            <person name="Barry K."/>
            <person name="LaButti K."/>
            <person name="Morin E."/>
            <person name="Salamov A."/>
            <person name="Lipzen A."/>
            <person name="Mereny Z."/>
            <person name="Hegedus B."/>
            <person name="Baldrian P."/>
            <person name="Stursova M."/>
            <person name="Weitz H."/>
            <person name="Taylor A."/>
            <person name="Grigoriev I.V."/>
            <person name="Nagy L.G."/>
            <person name="Martin F."/>
            <person name="Kauserud H."/>
        </authorList>
    </citation>
    <scope>NUCLEOTIDE SEQUENCE</scope>
    <source>
        <strain evidence="2">CBHHK200</strain>
    </source>
</reference>
<dbReference type="AlphaFoldDB" id="A0AAD6SXH2"/>
<comment type="caution">
    <text evidence="2">The sequence shown here is derived from an EMBL/GenBank/DDBJ whole genome shotgun (WGS) entry which is preliminary data.</text>
</comment>
<feature type="region of interest" description="Disordered" evidence="1">
    <location>
        <begin position="1"/>
        <end position="21"/>
    </location>
</feature>
<evidence type="ECO:0000313" key="3">
    <source>
        <dbReference type="Proteomes" id="UP001218188"/>
    </source>
</evidence>
<protein>
    <submittedName>
        <fullName evidence="2">Uncharacterized protein</fullName>
    </submittedName>
</protein>
<proteinExistence type="predicted"/>
<gene>
    <name evidence="2" type="ORF">C8F04DRAFT_1101526</name>
</gene>
<sequence>MNRESTSHIRLSETDREPETPQLHLSLGASSTLSTTLPFQIQITISRAADGHDRPCTFEWSPTIHGFSSSGFVLLHHTVDGGVKIVQVDHTTGTCWQPYTRLLKLPEEDDPLVVNGHSQFLWECGPGDKKTFVASLPERYHKILVPGEKYELLWPGREVSRWEWGAVRDLMNQELWTRSAEETRLVLPGGPSISLVAKAEPIPWPMRAEQEVKVGFTMANMAEHSWRLGQQKKQQDHQRRSLTPPIDASERTPGAPLLRVTLGCPPILTRGQNFDVTAKVTYDGVSDNSSLPARPIILHKYTLDCEGQQLYRRDANRNNWEKCDFPAGTTGFMIVDDPDVAVQVAKHEDFVSLAPGESWSTTHMLENQSWTELPSESATGDAFRFRFMGTTVDWWDWGSAEEHVDTVVKVPCFIKSNVVDPRDNDGRPRLVVPGSEFVEFRLV</sequence>
<evidence type="ECO:0000256" key="1">
    <source>
        <dbReference type="SAM" id="MobiDB-lite"/>
    </source>
</evidence>
<feature type="compositionally biased region" description="Basic and acidic residues" evidence="1">
    <location>
        <begin position="1"/>
        <end position="19"/>
    </location>
</feature>
<name>A0AAD6SXH2_9AGAR</name>
<feature type="region of interest" description="Disordered" evidence="1">
    <location>
        <begin position="227"/>
        <end position="253"/>
    </location>
</feature>
<keyword evidence="3" id="KW-1185">Reference proteome</keyword>
<dbReference type="EMBL" id="JARJCM010000056">
    <property type="protein sequence ID" value="KAJ7034600.1"/>
    <property type="molecule type" value="Genomic_DNA"/>
</dbReference>
<dbReference type="Proteomes" id="UP001218188">
    <property type="component" value="Unassembled WGS sequence"/>
</dbReference>